<accession>A0AAV2JVV1</accession>
<evidence type="ECO:0000313" key="2">
    <source>
        <dbReference type="EMBL" id="CAL1580893.1"/>
    </source>
</evidence>
<feature type="region of interest" description="Disordered" evidence="1">
    <location>
        <begin position="82"/>
        <end position="103"/>
    </location>
</feature>
<protein>
    <submittedName>
        <fullName evidence="2">Uncharacterized protein</fullName>
    </submittedName>
</protein>
<gene>
    <name evidence="2" type="ORF">KC01_LOCUS11690</name>
</gene>
<organism evidence="2 3">
    <name type="scientific">Knipowitschia caucasica</name>
    <name type="common">Caucasian dwarf goby</name>
    <name type="synonym">Pomatoschistus caucasicus</name>
    <dbReference type="NCBI Taxonomy" id="637954"/>
    <lineage>
        <taxon>Eukaryota</taxon>
        <taxon>Metazoa</taxon>
        <taxon>Chordata</taxon>
        <taxon>Craniata</taxon>
        <taxon>Vertebrata</taxon>
        <taxon>Euteleostomi</taxon>
        <taxon>Actinopterygii</taxon>
        <taxon>Neopterygii</taxon>
        <taxon>Teleostei</taxon>
        <taxon>Neoteleostei</taxon>
        <taxon>Acanthomorphata</taxon>
        <taxon>Gobiaria</taxon>
        <taxon>Gobiiformes</taxon>
        <taxon>Gobioidei</taxon>
        <taxon>Gobiidae</taxon>
        <taxon>Gobiinae</taxon>
        <taxon>Knipowitschia</taxon>
    </lineage>
</organism>
<keyword evidence="3" id="KW-1185">Reference proteome</keyword>
<dbReference type="AlphaFoldDB" id="A0AAV2JVV1"/>
<evidence type="ECO:0000256" key="1">
    <source>
        <dbReference type="SAM" id="MobiDB-lite"/>
    </source>
</evidence>
<feature type="compositionally biased region" description="Gly residues" evidence="1">
    <location>
        <begin position="84"/>
        <end position="101"/>
    </location>
</feature>
<proteinExistence type="predicted"/>
<dbReference type="Proteomes" id="UP001497482">
    <property type="component" value="Chromosome 14"/>
</dbReference>
<sequence>MRPTDARVTADPVSTAHSTAGGLETECEQPSYTKEYQECGRGMGGAGGEGLMKRRGRSEVTRDERERDELWYREVCGERIADASGGGSERWRGRGGGGGGGVDDKYGVQMWGSVRGGVWWEEVRGCGGRGRLGARKMEGGWFCLSCGVCNV</sequence>
<reference evidence="2 3" key="1">
    <citation type="submission" date="2024-04" db="EMBL/GenBank/DDBJ databases">
        <authorList>
            <person name="Waldvogel A.-M."/>
            <person name="Schoenle A."/>
        </authorList>
    </citation>
    <scope>NUCLEOTIDE SEQUENCE [LARGE SCALE GENOMIC DNA]</scope>
</reference>
<feature type="compositionally biased region" description="Basic and acidic residues" evidence="1">
    <location>
        <begin position="57"/>
        <end position="66"/>
    </location>
</feature>
<feature type="compositionally biased region" description="Gly residues" evidence="1">
    <location>
        <begin position="41"/>
        <end position="50"/>
    </location>
</feature>
<dbReference type="EMBL" id="OZ035836">
    <property type="protein sequence ID" value="CAL1580893.1"/>
    <property type="molecule type" value="Genomic_DNA"/>
</dbReference>
<evidence type="ECO:0000313" key="3">
    <source>
        <dbReference type="Proteomes" id="UP001497482"/>
    </source>
</evidence>
<name>A0AAV2JVV1_KNICA</name>
<feature type="region of interest" description="Disordered" evidence="1">
    <location>
        <begin position="1"/>
        <end position="66"/>
    </location>
</feature>